<dbReference type="RefSeq" id="XP_004334321.1">
    <property type="nucleotide sequence ID" value="XM_004334273.1"/>
</dbReference>
<dbReference type="InterPro" id="IPR051274">
    <property type="entry name" value="3-5_Exoribonuclease"/>
</dbReference>
<dbReference type="GO" id="GO:0003676">
    <property type="term" value="F:nucleic acid binding"/>
    <property type="evidence" value="ECO:0007669"/>
    <property type="project" value="InterPro"/>
</dbReference>
<dbReference type="EMBL" id="KB008119">
    <property type="protein sequence ID" value="ELR12308.1"/>
    <property type="molecule type" value="Genomic_DNA"/>
</dbReference>
<protein>
    <submittedName>
        <fullName evidence="6">Exonuclease</fullName>
    </submittedName>
</protein>
<keyword evidence="3 6" id="KW-0269">Exonuclease</keyword>
<evidence type="ECO:0000259" key="5">
    <source>
        <dbReference type="SMART" id="SM00479"/>
    </source>
</evidence>
<dbReference type="OMA" id="CRELTHI"/>
<evidence type="ECO:0000256" key="4">
    <source>
        <dbReference type="SAM" id="MobiDB-lite"/>
    </source>
</evidence>
<gene>
    <name evidence="6" type="ORF">ACA1_373720</name>
</gene>
<dbReference type="InterPro" id="IPR013520">
    <property type="entry name" value="Ribonucl_H"/>
</dbReference>
<evidence type="ECO:0000256" key="1">
    <source>
        <dbReference type="ARBA" id="ARBA00022722"/>
    </source>
</evidence>
<dbReference type="InterPro" id="IPR036397">
    <property type="entry name" value="RNaseH_sf"/>
</dbReference>
<sequence length="277" mass="31775">MEGQRRVYKCRKCGQPKKGHVCTYDESTSSVAEAEPPSTKAKAHKSNLLQENPQEEDKDLPLYFVVLDLEATCDEDWNRNFYPQEIIEFSAVLWSTATHEVEDTFQVYVKPLVHPVLTPFCHHLTGIHQEWVDNGASLQECLQMFHEWLERHDLLLAPRPTSTMPASTSITTTSSAFWLATWSDWDLGTMLEAQCIRTCLDKEPYFNQWVDLKQLYMRYYSKKFRVKLSEAVASLGLGWEGAEHCALDDCRNTSRLLGKIIEHGHPVYLTSALPHAP</sequence>
<feature type="domain" description="Exonuclease" evidence="5">
    <location>
        <begin position="63"/>
        <end position="266"/>
    </location>
</feature>
<dbReference type="PANTHER" id="PTHR23044:SF61">
    <property type="entry name" value="3'-5' EXORIBONUCLEASE 1-RELATED"/>
    <property type="match status" value="1"/>
</dbReference>
<dbReference type="KEGG" id="acan:ACA1_373720"/>
<dbReference type="SUPFAM" id="SSF53098">
    <property type="entry name" value="Ribonuclease H-like"/>
    <property type="match status" value="1"/>
</dbReference>
<dbReference type="CDD" id="cd06133">
    <property type="entry name" value="ERI-1_3'hExo_like"/>
    <property type="match status" value="1"/>
</dbReference>
<evidence type="ECO:0000256" key="2">
    <source>
        <dbReference type="ARBA" id="ARBA00022801"/>
    </source>
</evidence>
<keyword evidence="7" id="KW-1185">Reference proteome</keyword>
<dbReference type="VEuPathDB" id="AmoebaDB:ACA1_373720"/>
<dbReference type="SMART" id="SM00479">
    <property type="entry name" value="EXOIII"/>
    <property type="match status" value="1"/>
</dbReference>
<dbReference type="Proteomes" id="UP000011083">
    <property type="component" value="Unassembled WGS sequence"/>
</dbReference>
<dbReference type="GeneID" id="14912808"/>
<name>L8GHR9_ACACF</name>
<dbReference type="GO" id="GO:0000175">
    <property type="term" value="F:3'-5'-RNA exonuclease activity"/>
    <property type="evidence" value="ECO:0007669"/>
    <property type="project" value="InterPro"/>
</dbReference>
<dbReference type="AlphaFoldDB" id="L8GHR9"/>
<dbReference type="PANTHER" id="PTHR23044">
    <property type="entry name" value="3'-5' EXONUCLEASE ERI1-RELATED"/>
    <property type="match status" value="1"/>
</dbReference>
<evidence type="ECO:0000313" key="7">
    <source>
        <dbReference type="Proteomes" id="UP000011083"/>
    </source>
</evidence>
<dbReference type="InterPro" id="IPR047201">
    <property type="entry name" value="ERI-1_3'hExo-like"/>
</dbReference>
<evidence type="ECO:0000313" key="6">
    <source>
        <dbReference type="EMBL" id="ELR12308.1"/>
    </source>
</evidence>
<proteinExistence type="predicted"/>
<evidence type="ECO:0000256" key="3">
    <source>
        <dbReference type="ARBA" id="ARBA00022839"/>
    </source>
</evidence>
<keyword evidence="2" id="KW-0378">Hydrolase</keyword>
<reference evidence="6 7" key="1">
    <citation type="journal article" date="2013" name="Genome Biol.">
        <title>Genome of Acanthamoeba castellanii highlights extensive lateral gene transfer and early evolution of tyrosine kinase signaling.</title>
        <authorList>
            <person name="Clarke M."/>
            <person name="Lohan A.J."/>
            <person name="Liu B."/>
            <person name="Lagkouvardos I."/>
            <person name="Roy S."/>
            <person name="Zafar N."/>
            <person name="Bertelli C."/>
            <person name="Schilde C."/>
            <person name="Kianianmomeni A."/>
            <person name="Burglin T.R."/>
            <person name="Frech C."/>
            <person name="Turcotte B."/>
            <person name="Kopec K.O."/>
            <person name="Synnott J.M."/>
            <person name="Choo C."/>
            <person name="Paponov I."/>
            <person name="Finkler A."/>
            <person name="Soon Heng Tan C."/>
            <person name="Hutchins A.P."/>
            <person name="Weinmeier T."/>
            <person name="Rattei T."/>
            <person name="Chu J.S."/>
            <person name="Gimenez G."/>
            <person name="Irimia M."/>
            <person name="Rigden D.J."/>
            <person name="Fitzpatrick D.A."/>
            <person name="Lorenzo-Morales J."/>
            <person name="Bateman A."/>
            <person name="Chiu C.H."/>
            <person name="Tang P."/>
            <person name="Hegemann P."/>
            <person name="Fromm H."/>
            <person name="Raoult D."/>
            <person name="Greub G."/>
            <person name="Miranda-Saavedra D."/>
            <person name="Chen N."/>
            <person name="Nash P."/>
            <person name="Ginger M.L."/>
            <person name="Horn M."/>
            <person name="Schaap P."/>
            <person name="Caler L."/>
            <person name="Loftus B."/>
        </authorList>
    </citation>
    <scope>NUCLEOTIDE SEQUENCE [LARGE SCALE GENOMIC DNA]</scope>
    <source>
        <strain evidence="6 7">Neff</strain>
    </source>
</reference>
<dbReference type="Pfam" id="PF00929">
    <property type="entry name" value="RNase_T"/>
    <property type="match status" value="1"/>
</dbReference>
<organism evidence="6 7">
    <name type="scientific">Acanthamoeba castellanii (strain ATCC 30010 / Neff)</name>
    <dbReference type="NCBI Taxonomy" id="1257118"/>
    <lineage>
        <taxon>Eukaryota</taxon>
        <taxon>Amoebozoa</taxon>
        <taxon>Discosea</taxon>
        <taxon>Longamoebia</taxon>
        <taxon>Centramoebida</taxon>
        <taxon>Acanthamoebidae</taxon>
        <taxon>Acanthamoeba</taxon>
    </lineage>
</organism>
<accession>L8GHR9</accession>
<feature type="region of interest" description="Disordered" evidence="4">
    <location>
        <begin position="20"/>
        <end position="52"/>
    </location>
</feature>
<dbReference type="InterPro" id="IPR012337">
    <property type="entry name" value="RNaseH-like_sf"/>
</dbReference>
<dbReference type="Gene3D" id="3.30.420.10">
    <property type="entry name" value="Ribonuclease H-like superfamily/Ribonuclease H"/>
    <property type="match status" value="1"/>
</dbReference>
<keyword evidence="1" id="KW-0540">Nuclease</keyword>
<dbReference type="OrthoDB" id="448399at2759"/>